<name>A0A7W7N584_9CAUL</name>
<evidence type="ECO:0000313" key="2">
    <source>
        <dbReference type="EMBL" id="MBB4799084.1"/>
    </source>
</evidence>
<dbReference type="Proteomes" id="UP000539957">
    <property type="component" value="Unassembled WGS sequence"/>
</dbReference>
<gene>
    <name evidence="2" type="ORF">HNP32_002840</name>
</gene>
<feature type="domain" description="DUF4440" evidence="1">
    <location>
        <begin position="8"/>
        <end position="116"/>
    </location>
</feature>
<proteinExistence type="predicted"/>
<dbReference type="NCBIfam" id="TIGR02246">
    <property type="entry name" value="SgcJ/EcaC family oxidoreductase"/>
    <property type="match status" value="1"/>
</dbReference>
<dbReference type="AlphaFoldDB" id="A0A7W7N584"/>
<reference evidence="2 3" key="1">
    <citation type="submission" date="2020-08" db="EMBL/GenBank/DDBJ databases">
        <title>Functional genomics of gut bacteria from endangered species of beetles.</title>
        <authorList>
            <person name="Carlos-Shanley C."/>
        </authorList>
    </citation>
    <scope>NUCLEOTIDE SEQUENCE [LARGE SCALE GENOMIC DNA]</scope>
    <source>
        <strain evidence="2 3">S00123</strain>
    </source>
</reference>
<organism evidence="2 3">
    <name type="scientific">Brevundimonas bullata</name>
    <dbReference type="NCBI Taxonomy" id="13160"/>
    <lineage>
        <taxon>Bacteria</taxon>
        <taxon>Pseudomonadati</taxon>
        <taxon>Pseudomonadota</taxon>
        <taxon>Alphaproteobacteria</taxon>
        <taxon>Caulobacterales</taxon>
        <taxon>Caulobacteraceae</taxon>
        <taxon>Brevundimonas</taxon>
    </lineage>
</organism>
<dbReference type="RefSeq" id="WP_184271715.1">
    <property type="nucleotide sequence ID" value="NZ_JACHKY010000005.1"/>
</dbReference>
<evidence type="ECO:0000259" key="1">
    <source>
        <dbReference type="Pfam" id="PF14534"/>
    </source>
</evidence>
<keyword evidence="3" id="KW-1185">Reference proteome</keyword>
<dbReference type="EMBL" id="JACHKY010000005">
    <property type="protein sequence ID" value="MBB4799084.1"/>
    <property type="molecule type" value="Genomic_DNA"/>
</dbReference>
<comment type="caution">
    <text evidence="2">The sequence shown here is derived from an EMBL/GenBank/DDBJ whole genome shotgun (WGS) entry which is preliminary data.</text>
</comment>
<protein>
    <submittedName>
        <fullName evidence="2">Uncharacterized protein (TIGR02246 family)</fullName>
    </submittedName>
</protein>
<dbReference type="InterPro" id="IPR011944">
    <property type="entry name" value="Steroid_delta5-4_isomerase"/>
</dbReference>
<dbReference type="Gene3D" id="3.10.450.50">
    <property type="match status" value="1"/>
</dbReference>
<dbReference type="SUPFAM" id="SSF54427">
    <property type="entry name" value="NTF2-like"/>
    <property type="match status" value="1"/>
</dbReference>
<accession>A0A7W7N584</accession>
<evidence type="ECO:0000313" key="3">
    <source>
        <dbReference type="Proteomes" id="UP000539957"/>
    </source>
</evidence>
<sequence length="127" mass="14139">MTPDEREIRQVVETWFAASRRGDTAAVLDLITDDALFMVLGQEPFGKAVFAAASKAMEGVQINGESEIVELQVLGDWAFIRNHIDINAALPDGRTVHRAGYTLTLLRKETDGQWRLARDANLLTVRD</sequence>
<dbReference type="Pfam" id="PF14534">
    <property type="entry name" value="DUF4440"/>
    <property type="match status" value="1"/>
</dbReference>
<dbReference type="InterPro" id="IPR032710">
    <property type="entry name" value="NTF2-like_dom_sf"/>
</dbReference>
<dbReference type="InterPro" id="IPR027843">
    <property type="entry name" value="DUF4440"/>
</dbReference>